<dbReference type="Proteomes" id="UP000198848">
    <property type="component" value="Unassembled WGS sequence"/>
</dbReference>
<organism evidence="3 4">
    <name type="scientific">Natronobacterium texcoconense</name>
    <dbReference type="NCBI Taxonomy" id="1095778"/>
    <lineage>
        <taxon>Archaea</taxon>
        <taxon>Methanobacteriati</taxon>
        <taxon>Methanobacteriota</taxon>
        <taxon>Stenosarchaea group</taxon>
        <taxon>Halobacteria</taxon>
        <taxon>Halobacteriales</taxon>
        <taxon>Natrialbaceae</taxon>
        <taxon>Natronobacterium</taxon>
    </lineage>
</organism>
<evidence type="ECO:0000313" key="3">
    <source>
        <dbReference type="EMBL" id="SDR44133.1"/>
    </source>
</evidence>
<reference evidence="4" key="1">
    <citation type="submission" date="2016-10" db="EMBL/GenBank/DDBJ databases">
        <authorList>
            <person name="Varghese N."/>
            <person name="Submissions S."/>
        </authorList>
    </citation>
    <scope>NUCLEOTIDE SEQUENCE [LARGE SCALE GENOMIC DNA]</scope>
    <source>
        <strain evidence="4">DSM 24767</strain>
    </source>
</reference>
<keyword evidence="2" id="KW-0812">Transmembrane</keyword>
<dbReference type="RefSeq" id="WP_244510292.1">
    <property type="nucleotide sequence ID" value="NZ_FNLC01000007.1"/>
</dbReference>
<feature type="transmembrane region" description="Helical" evidence="2">
    <location>
        <begin position="12"/>
        <end position="34"/>
    </location>
</feature>
<protein>
    <submittedName>
        <fullName evidence="3">Uncharacterized protein</fullName>
    </submittedName>
</protein>
<evidence type="ECO:0000313" key="4">
    <source>
        <dbReference type="Proteomes" id="UP000198848"/>
    </source>
</evidence>
<accession>A0A1H1J2I7</accession>
<sequence>MERKIPDSTRIGLLVVMVVAVVVTVPLFATAVVADEPRTADDYFDEFRTMEGTDAYEEYDEFETIRTFAVTQVQDTGSLDASERAEFEAIHETMMAFEQAYDYAEAGEYERSLEYAERTDDRIDDLESTQATLADLALTRFYEGLAGGLHDEADAAERTPDRIEYLSMTATAYERANMPDEAAEFNVQVEQETAAYESSLEQIDEAEEDAEAFLDRCADCESVGNTVAGVPGSLETFENYQQVRTVSAEISAAESEAAAHGLEDREEEIAAVGGEVWGTQLSLAVASVTVLVGYGVVVGLLGTILLRRIFAWQRTYERAQVGSVVTVGDSDV</sequence>
<dbReference type="STRING" id="1095778.SAMN04489842_4055"/>
<keyword evidence="2" id="KW-1133">Transmembrane helix</keyword>
<feature type="transmembrane region" description="Helical" evidence="2">
    <location>
        <begin position="283"/>
        <end position="306"/>
    </location>
</feature>
<keyword evidence="4" id="KW-1185">Reference proteome</keyword>
<name>A0A1H1J2I7_NATTX</name>
<evidence type="ECO:0000256" key="1">
    <source>
        <dbReference type="SAM" id="Coils"/>
    </source>
</evidence>
<dbReference type="AlphaFoldDB" id="A0A1H1J2I7"/>
<feature type="coiled-coil region" evidence="1">
    <location>
        <begin position="189"/>
        <end position="223"/>
    </location>
</feature>
<gene>
    <name evidence="3" type="ORF">SAMN04489842_4055</name>
</gene>
<keyword evidence="1" id="KW-0175">Coiled coil</keyword>
<keyword evidence="2" id="KW-0472">Membrane</keyword>
<evidence type="ECO:0000256" key="2">
    <source>
        <dbReference type="SAM" id="Phobius"/>
    </source>
</evidence>
<dbReference type="EMBL" id="FNLC01000007">
    <property type="protein sequence ID" value="SDR44133.1"/>
    <property type="molecule type" value="Genomic_DNA"/>
</dbReference>
<proteinExistence type="predicted"/>